<dbReference type="PROSITE" id="PS00678">
    <property type="entry name" value="WD_REPEATS_1"/>
    <property type="match status" value="2"/>
</dbReference>
<dbReference type="PANTHER" id="PTHR15653">
    <property type="entry name" value="STRIATIN"/>
    <property type="match status" value="1"/>
</dbReference>
<keyword evidence="2 6" id="KW-0853">WD repeat</keyword>
<evidence type="ECO:0000256" key="1">
    <source>
        <dbReference type="ARBA" id="ARBA00009616"/>
    </source>
</evidence>
<feature type="compositionally biased region" description="Basic and acidic residues" evidence="8">
    <location>
        <begin position="179"/>
        <end position="193"/>
    </location>
</feature>
<dbReference type="Pfam" id="PF08232">
    <property type="entry name" value="Striatin"/>
    <property type="match status" value="1"/>
</dbReference>
<dbReference type="PANTHER" id="PTHR15653:SF0">
    <property type="entry name" value="CONNECTOR OF KINASE TO AP-1, ISOFORM E"/>
    <property type="match status" value="1"/>
</dbReference>
<comment type="similarity">
    <text evidence="1">Belongs to the WD repeat striatin family.</text>
</comment>
<evidence type="ECO:0000256" key="2">
    <source>
        <dbReference type="ARBA" id="ARBA00022574"/>
    </source>
</evidence>
<feature type="region of interest" description="Disordered" evidence="8">
    <location>
        <begin position="367"/>
        <end position="400"/>
    </location>
</feature>
<dbReference type="GO" id="GO:0005516">
    <property type="term" value="F:calmodulin binding"/>
    <property type="evidence" value="ECO:0007669"/>
    <property type="project" value="UniProtKB-KW"/>
</dbReference>
<dbReference type="PRINTS" id="PR00320">
    <property type="entry name" value="GPROTEINBRPT"/>
</dbReference>
<dbReference type="InterPro" id="IPR015943">
    <property type="entry name" value="WD40/YVTN_repeat-like_dom_sf"/>
</dbReference>
<dbReference type="Pfam" id="PF00400">
    <property type="entry name" value="WD40"/>
    <property type="match status" value="5"/>
</dbReference>
<feature type="compositionally biased region" description="Basic and acidic residues" evidence="8">
    <location>
        <begin position="368"/>
        <end position="380"/>
    </location>
</feature>
<feature type="repeat" description="WD" evidence="6">
    <location>
        <begin position="813"/>
        <end position="854"/>
    </location>
</feature>
<dbReference type="CDD" id="cd00200">
    <property type="entry name" value="WD40"/>
    <property type="match status" value="1"/>
</dbReference>
<protein>
    <submittedName>
        <fullName evidence="10">Striatin</fullName>
    </submittedName>
</protein>
<dbReference type="PROSITE" id="PS50294">
    <property type="entry name" value="WD_REPEATS_REGION"/>
    <property type="match status" value="2"/>
</dbReference>
<evidence type="ECO:0000256" key="3">
    <source>
        <dbReference type="ARBA" id="ARBA00022737"/>
    </source>
</evidence>
<keyword evidence="3" id="KW-0677">Repeat</keyword>
<comment type="caution">
    <text evidence="10">The sequence shown here is derived from an EMBL/GenBank/DDBJ whole genome shotgun (WGS) entry which is preliminary data.</text>
</comment>
<dbReference type="OrthoDB" id="727118at2759"/>
<evidence type="ECO:0000256" key="4">
    <source>
        <dbReference type="ARBA" id="ARBA00022860"/>
    </source>
</evidence>
<keyword evidence="5 7" id="KW-0175">Coiled coil</keyword>
<dbReference type="InterPro" id="IPR019775">
    <property type="entry name" value="WD40_repeat_CS"/>
</dbReference>
<dbReference type="PROSITE" id="PS50082">
    <property type="entry name" value="WD_REPEATS_2"/>
    <property type="match status" value="3"/>
</dbReference>
<feature type="region of interest" description="Disordered" evidence="8">
    <location>
        <begin position="297"/>
        <end position="322"/>
    </location>
</feature>
<gene>
    <name evidence="10" type="ORF">FBUS_00110</name>
</gene>
<dbReference type="InterPro" id="IPR036322">
    <property type="entry name" value="WD40_repeat_dom_sf"/>
</dbReference>
<sequence>MDDCRGAQTIVNNLDNSLDYNQNAALPPQNGNYTLSGILDFLQSEWSRMEMERSEWEVERAELQERNKNFELKYPNESKTTLCASQLPPEDALSDTDKAYSKTEQEAARWREEKARLKEYLVNAGLGDAMEQLKRFRIRDLLSMPVTEQLNEADQPDTTQLSVDHQKNSHFPPTETLSSDEKHLKHGSSEKSKVTSSGGVSSVVQGLEARISALGTGLNVTDPETAEALAEFEMLVAQQRAMEKSSMIGEQDTFELSSIQIDHLLKDNGTPEICRDWDSLDEKEMLARFKEQYRADRSKVAKSGAHSPRAYGDPQHQTLPEDLTDPEYIMSSLLAGDIDVKRPSIINRTGLDPADPSSLLAYHNQLSGKDETGSSRDELLNSRGALSPTATGLSRPVGSGVTGSTTLGLGDLASLTVANESDVAASHTRAAVAAAMDNLDGVGDLMALRSAGSSMNASNTSTSTVSATAVNSGSTTVMPASSVATAEPLSWTAKYTLRSHFDAIRAVAFHSTEPALVTASEDHTLKLWNLSKTVQAKKSTSFDVEPIFTFRGHDSPVLSLVIWPSEPSDMVDLGPVTNGLGQSSHSPSPTSSPMVIFSGDLRGQLRCWRLPGLQMDPYDTFDPNVIGPVLQGHKDAIWSLSTLPDGNLLSASADGTACLWSTTSLFDLGHTSGSRSLSPSKVYQLTTSLMAALMTRSVELGSRAPVPTSIRFSPNDRNRFVSGFTSGHIGLFDLETSQLITTFHSTPGKAEPFASVITTSISGDSYPTRSTLVTPGSVTCLVTHPHQPLVISAHEDTQIRFYDMNSNKCVHTMVAHLDAVTALAMDPQGAYLLSASHDCSIRLWNMNKKTCIQEITSHRKKFGEAINAVAFHPTKHYMASAGADALAKVFV</sequence>
<dbReference type="SMART" id="SM00320">
    <property type="entry name" value="WD40"/>
    <property type="match status" value="7"/>
</dbReference>
<evidence type="ECO:0000256" key="6">
    <source>
        <dbReference type="PROSITE-ProRule" id="PRU00221"/>
    </source>
</evidence>
<dbReference type="InterPro" id="IPR020472">
    <property type="entry name" value="WD40_PAC1"/>
</dbReference>
<reference evidence="10" key="1">
    <citation type="submission" date="2019-05" db="EMBL/GenBank/DDBJ databases">
        <title>Annotation for the trematode Fasciolopsis buski.</title>
        <authorList>
            <person name="Choi Y.-J."/>
        </authorList>
    </citation>
    <scope>NUCLEOTIDE SEQUENCE</scope>
    <source>
        <strain evidence="10">HT</strain>
        <tissue evidence="10">Whole worm</tissue>
    </source>
</reference>
<evidence type="ECO:0000313" key="11">
    <source>
        <dbReference type="Proteomes" id="UP000728185"/>
    </source>
</evidence>
<evidence type="ECO:0000256" key="7">
    <source>
        <dbReference type="SAM" id="Coils"/>
    </source>
</evidence>
<feature type="coiled-coil region" evidence="7">
    <location>
        <begin position="53"/>
        <end position="120"/>
    </location>
</feature>
<evidence type="ECO:0000313" key="10">
    <source>
        <dbReference type="EMBL" id="KAA0196490.1"/>
    </source>
</evidence>
<keyword evidence="11" id="KW-1185">Reference proteome</keyword>
<evidence type="ECO:0000259" key="9">
    <source>
        <dbReference type="Pfam" id="PF08232"/>
    </source>
</evidence>
<feature type="compositionally biased region" description="Polar residues" evidence="8">
    <location>
        <begin position="148"/>
        <end position="177"/>
    </location>
</feature>
<evidence type="ECO:0000256" key="8">
    <source>
        <dbReference type="SAM" id="MobiDB-lite"/>
    </source>
</evidence>
<feature type="repeat" description="WD" evidence="6">
    <location>
        <begin position="630"/>
        <end position="664"/>
    </location>
</feature>
<dbReference type="SUPFAM" id="SSF50978">
    <property type="entry name" value="WD40 repeat-like"/>
    <property type="match status" value="1"/>
</dbReference>
<dbReference type="AlphaFoldDB" id="A0A8E0RZM8"/>
<name>A0A8E0RZM8_9TREM</name>
<feature type="domain" description="Striatin N-terminal" evidence="9">
    <location>
        <begin position="34"/>
        <end position="66"/>
    </location>
</feature>
<organism evidence="10 11">
    <name type="scientific">Fasciolopsis buskii</name>
    <dbReference type="NCBI Taxonomy" id="27845"/>
    <lineage>
        <taxon>Eukaryota</taxon>
        <taxon>Metazoa</taxon>
        <taxon>Spiralia</taxon>
        <taxon>Lophotrochozoa</taxon>
        <taxon>Platyhelminthes</taxon>
        <taxon>Trematoda</taxon>
        <taxon>Digenea</taxon>
        <taxon>Plagiorchiida</taxon>
        <taxon>Echinostomata</taxon>
        <taxon>Echinostomatoidea</taxon>
        <taxon>Fasciolidae</taxon>
        <taxon>Fasciolopsis</taxon>
    </lineage>
</organism>
<dbReference type="InterPro" id="IPR051488">
    <property type="entry name" value="WD_repeat_striatin"/>
</dbReference>
<dbReference type="Gene3D" id="2.130.10.10">
    <property type="entry name" value="YVTN repeat-like/Quinoprotein amine dehydrogenase"/>
    <property type="match status" value="2"/>
</dbReference>
<evidence type="ECO:0000256" key="5">
    <source>
        <dbReference type="ARBA" id="ARBA00023054"/>
    </source>
</evidence>
<dbReference type="Proteomes" id="UP000728185">
    <property type="component" value="Unassembled WGS sequence"/>
</dbReference>
<dbReference type="InterPro" id="IPR013258">
    <property type="entry name" value="Striatin_N"/>
</dbReference>
<dbReference type="EMBL" id="LUCM01002985">
    <property type="protein sequence ID" value="KAA0196490.1"/>
    <property type="molecule type" value="Genomic_DNA"/>
</dbReference>
<keyword evidence="4" id="KW-0112">Calmodulin-binding</keyword>
<dbReference type="InterPro" id="IPR001680">
    <property type="entry name" value="WD40_rpt"/>
</dbReference>
<feature type="repeat" description="WD" evidence="6">
    <location>
        <begin position="497"/>
        <end position="538"/>
    </location>
</feature>
<proteinExistence type="inferred from homology"/>
<accession>A0A8E0RZM8</accession>
<feature type="region of interest" description="Disordered" evidence="8">
    <location>
        <begin position="148"/>
        <end position="199"/>
    </location>
</feature>